<dbReference type="EMBL" id="LKHV01000001">
    <property type="protein sequence ID" value="KRG20193.1"/>
    <property type="molecule type" value="Genomic_DNA"/>
</dbReference>
<organism evidence="1">
    <name type="scientific">Candidatus Berkiella cookevillensis</name>
    <dbReference type="NCBI Taxonomy" id="437022"/>
    <lineage>
        <taxon>Bacteria</taxon>
        <taxon>Pseudomonadati</taxon>
        <taxon>Pseudomonadota</taxon>
        <taxon>Gammaproteobacteria</taxon>
        <taxon>Candidatus Berkiellales</taxon>
        <taxon>Candidatus Berkiellaceae</taxon>
        <taxon>Candidatus Berkiella</taxon>
    </lineage>
</organism>
<reference evidence="1" key="1">
    <citation type="submission" date="2015-09" db="EMBL/GenBank/DDBJ databases">
        <title>Draft Genome Sequences of Two Novel Amoeba-resistant Intranuclear Bacteria, Candidatus Berkiella cookevillensis and Candidatus Berkiella aquae.</title>
        <authorList>
            <person name="Mehari Y.T."/>
            <person name="Arivett B.A."/>
            <person name="Farone A.L."/>
            <person name="Gunderson J.H."/>
            <person name="Farone M.B."/>
        </authorList>
    </citation>
    <scope>NUCLEOTIDE SEQUENCE [LARGE SCALE GENOMIC DNA]</scope>
    <source>
        <strain evidence="1">CC99</strain>
    </source>
</reference>
<evidence type="ECO:0000313" key="1">
    <source>
        <dbReference type="EMBL" id="KRG20193.1"/>
    </source>
</evidence>
<dbReference type="EMBL" id="LKHV02000001">
    <property type="protein sequence ID" value="MCS5708230.1"/>
    <property type="molecule type" value="Genomic_DNA"/>
</dbReference>
<sequence>MRKVIFLLVMGLVVALSITYYKRKEILAARIAQLLAQNGLTVDALDIGFLGWENCQIKEMILKSQSKEDDWQINIKNAHVNYLLNMESYLNIQSAEIDDLIVIMGTRRDSLTETQTTELVNRYIQEMLIPALHLNVHGIKINNFEINSAQKNQEFHLKTMIDFDNQQKSLTLKGYLSNAHIFPFEQIRWQGTLVIEPNAFNIVLQSGFRIDAKNYQQADTKIGLVTATLSEPTKIQWLSEASPLSITANEINFDVNDVNWDKDQYLTFSGQFSKLFLIKKDTQWQWEGDLSLVLPETNKKISKLSINAHGSSTAAQHIYQLSGHIENPSVDLRNVTFDLQGTANVAEKQSKAVISKCKLEIEAYQQDHYKIEPMTIWAKNKLNFILKEGQVSLMPSQFEISPMHLRVDDKSLIAKNFDISLEKIDFSSIKLKGLLDASQIAVKWQDFEVSDIDLNIDFVWQKDNFKSDWTFLKPLKIGVDLEQLAFTLNMNTSKPAYEYAIQNMQAKILGGDIQSEAILIKDKKLVQGFKLIFSNIQLEQLFAWRKVDGLSGTGSLNGTLPCFFTEKGFEIKGGVFSAKEPGGKISYIPLNRSKSDIAGMEMAFKALQDFQYSALNAKIEYKTDGWMNLALSLKGKSDLLGEGRPVEFNLNLDENIKDLLKSMALVNKYSRADYIEHF</sequence>
<protein>
    <submittedName>
        <fullName evidence="2">YdbH domain-containing protein</fullName>
    </submittedName>
</protein>
<dbReference type="InterPro" id="IPR021730">
    <property type="entry name" value="YdbH"/>
</dbReference>
<dbReference type="RefSeq" id="WP_057623126.1">
    <property type="nucleotide sequence ID" value="NZ_LKHV02000001.1"/>
</dbReference>
<comment type="caution">
    <text evidence="1">The sequence shown here is derived from an EMBL/GenBank/DDBJ whole genome shotgun (WGS) entry which is preliminary data.</text>
</comment>
<dbReference type="Proteomes" id="UP000051494">
    <property type="component" value="Unassembled WGS sequence"/>
</dbReference>
<evidence type="ECO:0000313" key="2">
    <source>
        <dbReference type="EMBL" id="MCS5708230.1"/>
    </source>
</evidence>
<dbReference type="AlphaFoldDB" id="A0A0Q9YUB2"/>
<proteinExistence type="predicted"/>
<accession>A0A0Q9YUB2</accession>
<dbReference type="STRING" id="437022.CC99x_00414"/>
<reference evidence="2" key="3">
    <citation type="submission" date="2021-06" db="EMBL/GenBank/DDBJ databases">
        <title>Genomic Description and Analysis of Intracellular Bacteria, Candidatus Berkiella cookevillensis and Candidatus Berkiella aquae.</title>
        <authorList>
            <person name="Kidane D.T."/>
            <person name="Mehari Y.T."/>
            <person name="Rice F.C."/>
            <person name="Arivett B.A."/>
            <person name="Farone A.L."/>
            <person name="Berk S.G."/>
            <person name="Farone M.B."/>
        </authorList>
    </citation>
    <scope>NUCLEOTIDE SEQUENCE</scope>
    <source>
        <strain evidence="2">CC99</strain>
    </source>
</reference>
<dbReference type="OrthoDB" id="9759996at2"/>
<reference evidence="2" key="2">
    <citation type="journal article" date="2016" name="Genome Announc.">
        <title>Draft Genome Sequences of Two Novel Amoeba-Resistant Intranuclear Bacteria, 'Candidatus Berkiella cookevillensis' and 'Candidatus Berkiella aquae'.</title>
        <authorList>
            <person name="Mehari Y.T."/>
            <person name="Arivett B.A."/>
            <person name="Farone A.L."/>
            <person name="Gunderson J.H."/>
            <person name="Farone M.B."/>
        </authorList>
    </citation>
    <scope>NUCLEOTIDE SEQUENCE</scope>
    <source>
        <strain evidence="2">CC99</strain>
    </source>
</reference>
<dbReference type="Pfam" id="PF11739">
    <property type="entry name" value="YdbH-like"/>
    <property type="match status" value="1"/>
</dbReference>
<gene>
    <name evidence="1" type="ORF">CC99x_00414</name>
    <name evidence="2" type="ORF">CC99x_004865</name>
</gene>
<keyword evidence="3" id="KW-1185">Reference proteome</keyword>
<evidence type="ECO:0000313" key="3">
    <source>
        <dbReference type="Proteomes" id="UP000051494"/>
    </source>
</evidence>
<name>A0A0Q9YUB2_9GAMM</name>